<keyword evidence="2" id="KW-1185">Reference proteome</keyword>
<evidence type="ECO:0000313" key="1">
    <source>
        <dbReference type="EMBL" id="OJA15718.1"/>
    </source>
</evidence>
<reference evidence="1 2" key="1">
    <citation type="submission" date="2016-03" db="EMBL/GenBank/DDBJ databases">
        <title>Comparative genomics of the ectomycorrhizal sister species Rhizopogon vinicolor and Rhizopogon vesiculosus (Basidiomycota: Boletales) reveals a divergence of the mating type B locus.</title>
        <authorList>
            <person name="Mujic A.B."/>
            <person name="Kuo A."/>
            <person name="Tritt A."/>
            <person name="Lipzen A."/>
            <person name="Chen C."/>
            <person name="Johnson J."/>
            <person name="Sharma A."/>
            <person name="Barry K."/>
            <person name="Grigoriev I.V."/>
            <person name="Spatafora J.W."/>
        </authorList>
    </citation>
    <scope>NUCLEOTIDE SEQUENCE [LARGE SCALE GENOMIC DNA]</scope>
    <source>
        <strain evidence="1 2">AM-OR11-056</strain>
    </source>
</reference>
<name>A0A1J8Q2A3_9AGAM</name>
<evidence type="ECO:0000313" key="2">
    <source>
        <dbReference type="Proteomes" id="UP000183567"/>
    </source>
</evidence>
<gene>
    <name evidence="1" type="ORF">AZE42_14178</name>
</gene>
<comment type="caution">
    <text evidence="1">The sequence shown here is derived from an EMBL/GenBank/DDBJ whole genome shotgun (WGS) entry which is preliminary data.</text>
</comment>
<accession>A0A1J8Q2A3</accession>
<dbReference type="EMBL" id="LVVM01002916">
    <property type="protein sequence ID" value="OJA15718.1"/>
    <property type="molecule type" value="Genomic_DNA"/>
</dbReference>
<organism evidence="1 2">
    <name type="scientific">Rhizopogon vesiculosus</name>
    <dbReference type="NCBI Taxonomy" id="180088"/>
    <lineage>
        <taxon>Eukaryota</taxon>
        <taxon>Fungi</taxon>
        <taxon>Dikarya</taxon>
        <taxon>Basidiomycota</taxon>
        <taxon>Agaricomycotina</taxon>
        <taxon>Agaricomycetes</taxon>
        <taxon>Agaricomycetidae</taxon>
        <taxon>Boletales</taxon>
        <taxon>Suillineae</taxon>
        <taxon>Rhizopogonaceae</taxon>
        <taxon>Rhizopogon</taxon>
    </lineage>
</organism>
<proteinExistence type="predicted"/>
<sequence length="27" mass="2994">MPGHHQPLLAEENLLKKLTVKKRAVAA</sequence>
<protein>
    <submittedName>
        <fullName evidence="1">Uncharacterized protein</fullName>
    </submittedName>
</protein>
<dbReference type="AlphaFoldDB" id="A0A1J8Q2A3"/>
<dbReference type="Proteomes" id="UP000183567">
    <property type="component" value="Unassembled WGS sequence"/>
</dbReference>